<name>A0ABR2JDS3_9EUKA</name>
<comment type="similarity">
    <text evidence="1">Belongs to the protein-tyrosine phosphatase family. Non-receptor class dual specificity subfamily.</text>
</comment>
<evidence type="ECO:0000313" key="6">
    <source>
        <dbReference type="EMBL" id="KAK8876106.1"/>
    </source>
</evidence>
<evidence type="ECO:0008006" key="8">
    <source>
        <dbReference type="Google" id="ProtNLM"/>
    </source>
</evidence>
<evidence type="ECO:0000259" key="5">
    <source>
        <dbReference type="PROSITE" id="PS50056"/>
    </source>
</evidence>
<accession>A0ABR2JDS3</accession>
<dbReference type="InterPro" id="IPR000340">
    <property type="entry name" value="Dual-sp_phosphatase_cat-dom"/>
</dbReference>
<dbReference type="Gene3D" id="3.90.190.10">
    <property type="entry name" value="Protein tyrosine phosphatase superfamily"/>
    <property type="match status" value="1"/>
</dbReference>
<dbReference type="InterPro" id="IPR052103">
    <property type="entry name" value="Dual_spec_Phospatases"/>
</dbReference>
<dbReference type="EMBL" id="JAPFFF010000012">
    <property type="protein sequence ID" value="KAK8876106.1"/>
    <property type="molecule type" value="Genomic_DNA"/>
</dbReference>
<proteinExistence type="inferred from homology"/>
<dbReference type="InterPro" id="IPR000387">
    <property type="entry name" value="Tyr_Pase_dom"/>
</dbReference>
<dbReference type="PROSITE" id="PS50056">
    <property type="entry name" value="TYR_PHOSPHATASE_2"/>
    <property type="match status" value="1"/>
</dbReference>
<dbReference type="InterPro" id="IPR016130">
    <property type="entry name" value="Tyr_Pase_AS"/>
</dbReference>
<dbReference type="Pfam" id="PF00782">
    <property type="entry name" value="DSPc"/>
    <property type="match status" value="1"/>
</dbReference>
<evidence type="ECO:0000256" key="2">
    <source>
        <dbReference type="ARBA" id="ARBA00022801"/>
    </source>
</evidence>
<comment type="caution">
    <text evidence="6">The sequence shown here is derived from an EMBL/GenBank/DDBJ whole genome shotgun (WGS) entry which is preliminary data.</text>
</comment>
<protein>
    <recommendedName>
        <fullName evidence="8">Protein-tyrosine-phosphatase</fullName>
    </recommendedName>
</protein>
<keyword evidence="2" id="KW-0378">Hydrolase</keyword>
<dbReference type="CDD" id="cd14498">
    <property type="entry name" value="DSP"/>
    <property type="match status" value="1"/>
</dbReference>
<organism evidence="6 7">
    <name type="scientific">Tritrichomonas musculus</name>
    <dbReference type="NCBI Taxonomy" id="1915356"/>
    <lineage>
        <taxon>Eukaryota</taxon>
        <taxon>Metamonada</taxon>
        <taxon>Parabasalia</taxon>
        <taxon>Tritrichomonadida</taxon>
        <taxon>Tritrichomonadidae</taxon>
        <taxon>Tritrichomonas</taxon>
    </lineage>
</organism>
<dbReference type="SUPFAM" id="SSF52799">
    <property type="entry name" value="(Phosphotyrosine protein) phosphatases II"/>
    <property type="match status" value="1"/>
</dbReference>
<dbReference type="InterPro" id="IPR029021">
    <property type="entry name" value="Prot-tyrosine_phosphatase-like"/>
</dbReference>
<feature type="domain" description="Tyrosine-protein phosphatase" evidence="4">
    <location>
        <begin position="8"/>
        <end position="152"/>
    </location>
</feature>
<evidence type="ECO:0000256" key="1">
    <source>
        <dbReference type="ARBA" id="ARBA00008601"/>
    </source>
</evidence>
<dbReference type="PANTHER" id="PTHR45961">
    <property type="entry name" value="IP21249P"/>
    <property type="match status" value="1"/>
</dbReference>
<dbReference type="PROSITE" id="PS50054">
    <property type="entry name" value="TYR_PHOSPHATASE_DUAL"/>
    <property type="match status" value="1"/>
</dbReference>
<keyword evidence="7" id="KW-1185">Reference proteome</keyword>
<dbReference type="SMART" id="SM00195">
    <property type="entry name" value="DSPc"/>
    <property type="match status" value="1"/>
</dbReference>
<dbReference type="InterPro" id="IPR020422">
    <property type="entry name" value="TYR_PHOSPHATASE_DUAL_dom"/>
</dbReference>
<sequence length="238" mass="27469">MITTNQDYACVIENKLYYGNSKPAKDESILTKLGVKSIVDLINYKSKDKEIKHSPSFNVFHSEIEDLPTNNIDWCEEPSKFIDEQLSLNNIVYVHCAQGISRSSALVIYYLMTRYKQELKQTFDQIRKIRNVACPSYGFMKGLSALEQKLYNKSTFPPVEYSLLCISELFPKLSKEEITEIYKNAESEFSQNKEAYNELAISKNIEPIGFNTLDKIIEKYGKNDMLKRTGCSLHHPFD</sequence>
<dbReference type="PROSITE" id="PS00383">
    <property type="entry name" value="TYR_PHOSPHATASE_1"/>
    <property type="match status" value="1"/>
</dbReference>
<evidence type="ECO:0000313" key="7">
    <source>
        <dbReference type="Proteomes" id="UP001470230"/>
    </source>
</evidence>
<evidence type="ECO:0000259" key="4">
    <source>
        <dbReference type="PROSITE" id="PS50054"/>
    </source>
</evidence>
<gene>
    <name evidence="6" type="ORF">M9Y10_006292</name>
</gene>
<keyword evidence="3" id="KW-0904">Protein phosphatase</keyword>
<feature type="domain" description="Tyrosine specific protein phosphatases" evidence="5">
    <location>
        <begin position="92"/>
        <end position="130"/>
    </location>
</feature>
<reference evidence="6 7" key="1">
    <citation type="submission" date="2024-04" db="EMBL/GenBank/DDBJ databases">
        <title>Tritrichomonas musculus Genome.</title>
        <authorList>
            <person name="Alves-Ferreira E."/>
            <person name="Grigg M."/>
            <person name="Lorenzi H."/>
            <person name="Galac M."/>
        </authorList>
    </citation>
    <scope>NUCLEOTIDE SEQUENCE [LARGE SCALE GENOMIC DNA]</scope>
    <source>
        <strain evidence="6 7">EAF2021</strain>
    </source>
</reference>
<evidence type="ECO:0000256" key="3">
    <source>
        <dbReference type="ARBA" id="ARBA00022912"/>
    </source>
</evidence>
<dbReference type="Proteomes" id="UP001470230">
    <property type="component" value="Unassembled WGS sequence"/>
</dbReference>
<dbReference type="PANTHER" id="PTHR45961:SF6">
    <property type="entry name" value="IP21249P"/>
    <property type="match status" value="1"/>
</dbReference>